<accession>A0A6B3SHV2</accession>
<proteinExistence type="predicted"/>
<dbReference type="AlphaFoldDB" id="A0A6B3SHV2"/>
<protein>
    <submittedName>
        <fullName evidence="1">Uncharacterized protein</fullName>
    </submittedName>
</protein>
<organism evidence="1 2">
    <name type="scientific">Noviherbaspirillum galbum</name>
    <dbReference type="NCBI Taxonomy" id="2709383"/>
    <lineage>
        <taxon>Bacteria</taxon>
        <taxon>Pseudomonadati</taxon>
        <taxon>Pseudomonadota</taxon>
        <taxon>Betaproteobacteria</taxon>
        <taxon>Burkholderiales</taxon>
        <taxon>Oxalobacteraceae</taxon>
        <taxon>Noviherbaspirillum</taxon>
    </lineage>
</organism>
<evidence type="ECO:0000313" key="2">
    <source>
        <dbReference type="Proteomes" id="UP000482155"/>
    </source>
</evidence>
<dbReference type="Proteomes" id="UP000482155">
    <property type="component" value="Unassembled WGS sequence"/>
</dbReference>
<dbReference type="RefSeq" id="WP_163960746.1">
    <property type="nucleotide sequence ID" value="NZ_JAAIVB010000012.1"/>
</dbReference>
<keyword evidence="2" id="KW-1185">Reference proteome</keyword>
<name>A0A6B3SHV2_9BURK</name>
<dbReference type="EMBL" id="JAAIVB010000012">
    <property type="protein sequence ID" value="NEX60240.1"/>
    <property type="molecule type" value="Genomic_DNA"/>
</dbReference>
<gene>
    <name evidence="1" type="ORF">G3574_04035</name>
</gene>
<sequence>MNDELQVMPIAKAGKANSSDERILGGCLYRVNTINQSFYYFPVLTLCGVAAKLKQNQSLGLAF</sequence>
<reference evidence="1 2" key="1">
    <citation type="submission" date="2020-02" db="EMBL/GenBank/DDBJ databases">
        <authorList>
            <person name="Kim M.K."/>
        </authorList>
    </citation>
    <scope>NUCLEOTIDE SEQUENCE [LARGE SCALE GENOMIC DNA]</scope>
    <source>
        <strain evidence="1 2">17J57-3</strain>
    </source>
</reference>
<evidence type="ECO:0000313" key="1">
    <source>
        <dbReference type="EMBL" id="NEX60240.1"/>
    </source>
</evidence>
<comment type="caution">
    <text evidence="1">The sequence shown here is derived from an EMBL/GenBank/DDBJ whole genome shotgun (WGS) entry which is preliminary data.</text>
</comment>